<dbReference type="AlphaFoldDB" id="L1QBZ3"/>
<dbReference type="Pfam" id="PF00085">
    <property type="entry name" value="Thioredoxin"/>
    <property type="match status" value="1"/>
</dbReference>
<proteinExistence type="predicted"/>
<organism evidence="2 3">
    <name type="scientific">Clostridium celatum DSM 1785</name>
    <dbReference type="NCBI Taxonomy" id="545697"/>
    <lineage>
        <taxon>Bacteria</taxon>
        <taxon>Bacillati</taxon>
        <taxon>Bacillota</taxon>
        <taxon>Clostridia</taxon>
        <taxon>Eubacteriales</taxon>
        <taxon>Clostridiaceae</taxon>
        <taxon>Clostridium</taxon>
    </lineage>
</organism>
<evidence type="ECO:0000313" key="2">
    <source>
        <dbReference type="EMBL" id="EKY25484.1"/>
    </source>
</evidence>
<dbReference type="Gene3D" id="3.40.30.10">
    <property type="entry name" value="Glutaredoxin"/>
    <property type="match status" value="1"/>
</dbReference>
<dbReference type="InterPro" id="IPR013766">
    <property type="entry name" value="Thioredoxin_domain"/>
</dbReference>
<dbReference type="EMBL" id="AMEZ01000069">
    <property type="protein sequence ID" value="EKY25484.1"/>
    <property type="molecule type" value="Genomic_DNA"/>
</dbReference>
<gene>
    <name evidence="2" type="ORF">HMPREF0216_02476</name>
</gene>
<dbReference type="STRING" id="545697.HMPREF0216_02476"/>
<dbReference type="CDD" id="cd02947">
    <property type="entry name" value="TRX_family"/>
    <property type="match status" value="1"/>
</dbReference>
<dbReference type="PATRIC" id="fig|545697.3.peg.2437"/>
<dbReference type="HOGENOM" id="CLU_090389_16_0_9"/>
<dbReference type="InterPro" id="IPR036249">
    <property type="entry name" value="Thioredoxin-like_sf"/>
</dbReference>
<comment type="caution">
    <text evidence="2">The sequence shown here is derived from an EMBL/GenBank/DDBJ whole genome shotgun (WGS) entry which is preliminary data.</text>
</comment>
<dbReference type="Proteomes" id="UP000010420">
    <property type="component" value="Unassembled WGS sequence"/>
</dbReference>
<evidence type="ECO:0000259" key="1">
    <source>
        <dbReference type="Pfam" id="PF00085"/>
    </source>
</evidence>
<dbReference type="RefSeq" id="WP_005214387.1">
    <property type="nucleotide sequence ID" value="NZ_KB291659.1"/>
</dbReference>
<reference evidence="2 3" key="1">
    <citation type="submission" date="2012-05" db="EMBL/GenBank/DDBJ databases">
        <authorList>
            <person name="Weinstock G."/>
            <person name="Sodergren E."/>
            <person name="Lobos E.A."/>
            <person name="Fulton L."/>
            <person name="Fulton R."/>
            <person name="Courtney L."/>
            <person name="Fronick C."/>
            <person name="O'Laughlin M."/>
            <person name="Godfrey J."/>
            <person name="Wilson R.M."/>
            <person name="Miner T."/>
            <person name="Farmer C."/>
            <person name="Delehaunty K."/>
            <person name="Cordes M."/>
            <person name="Minx P."/>
            <person name="Tomlinson C."/>
            <person name="Chen J."/>
            <person name="Wollam A."/>
            <person name="Pepin K.H."/>
            <person name="Bhonagiri V."/>
            <person name="Zhang X."/>
            <person name="Suruliraj S."/>
            <person name="Warren W."/>
            <person name="Mitreva M."/>
            <person name="Mardis E.R."/>
            <person name="Wilson R.K."/>
        </authorList>
    </citation>
    <scope>NUCLEOTIDE SEQUENCE [LARGE SCALE GENOMIC DNA]</scope>
    <source>
        <strain evidence="2 3">DSM 1785</strain>
    </source>
</reference>
<dbReference type="SUPFAM" id="SSF52833">
    <property type="entry name" value="Thioredoxin-like"/>
    <property type="match status" value="1"/>
</dbReference>
<evidence type="ECO:0000313" key="3">
    <source>
        <dbReference type="Proteomes" id="UP000010420"/>
    </source>
</evidence>
<feature type="domain" description="Thioredoxin" evidence="1">
    <location>
        <begin position="11"/>
        <end position="97"/>
    </location>
</feature>
<keyword evidence="3" id="KW-1185">Reference proteome</keyword>
<protein>
    <recommendedName>
        <fullName evidence="1">Thioredoxin domain-containing protein</fullName>
    </recommendedName>
</protein>
<accession>L1QBZ3</accession>
<dbReference type="eggNOG" id="COG0526">
    <property type="taxonomic scope" value="Bacteria"/>
</dbReference>
<sequence length="108" mass="12641">MNKLHNEDEIIELINNNSMAVVYFTGMDCGACEVIKFKVENILRKHPEIKSGEINGEEDLQIAVKYGVFSLPIFLLFIEGRETLRIGRNIDLLELERNIERYYNMIYK</sequence>
<name>L1QBZ3_9CLOT</name>
<dbReference type="OrthoDB" id="411356at2"/>